<dbReference type="PATRIC" id="fig|1432656.3.peg.1775"/>
<protein>
    <submittedName>
        <fullName evidence="2">Metallophosphoesterase</fullName>
    </submittedName>
</protein>
<reference evidence="2 3" key="1">
    <citation type="submission" date="2014-01" db="EMBL/GenBank/DDBJ databases">
        <title>Genome sequencing of Thermococcus guaymasensis.</title>
        <authorList>
            <person name="Zhang X."/>
            <person name="Alvare G."/>
            <person name="Fristensky B."/>
            <person name="Chen L."/>
            <person name="Suen T."/>
            <person name="Chen Q."/>
            <person name="Ma K."/>
        </authorList>
    </citation>
    <scope>NUCLEOTIDE SEQUENCE [LARGE SCALE GENOMIC DNA]</scope>
    <source>
        <strain evidence="2 3">DSM 11113</strain>
    </source>
</reference>
<dbReference type="OrthoDB" id="50367at2157"/>
<dbReference type="InterPro" id="IPR029052">
    <property type="entry name" value="Metallo-depent_PP-like"/>
</dbReference>
<gene>
    <name evidence="2" type="ORF">X802_09115</name>
</gene>
<dbReference type="SUPFAM" id="SSF56300">
    <property type="entry name" value="Metallo-dependent phosphatases"/>
    <property type="match status" value="1"/>
</dbReference>
<dbReference type="KEGG" id="tgy:X802_09115"/>
<dbReference type="Pfam" id="PF00149">
    <property type="entry name" value="Metallophos"/>
    <property type="match status" value="1"/>
</dbReference>
<proteinExistence type="predicted"/>
<evidence type="ECO:0000313" key="2">
    <source>
        <dbReference type="EMBL" id="AJC72283.1"/>
    </source>
</evidence>
<dbReference type="EMBL" id="CP007140">
    <property type="protein sequence ID" value="AJC72283.1"/>
    <property type="molecule type" value="Genomic_DNA"/>
</dbReference>
<keyword evidence="3" id="KW-1185">Reference proteome</keyword>
<dbReference type="AlphaFoldDB" id="A0A0X1KLY9"/>
<name>A0A0X1KLY9_9EURY</name>
<dbReference type="STRING" id="1432656.X802_09115"/>
<dbReference type="Gene3D" id="3.60.21.10">
    <property type="match status" value="1"/>
</dbReference>
<organism evidence="2 3">
    <name type="scientific">Thermococcus guaymasensis DSM 11113</name>
    <dbReference type="NCBI Taxonomy" id="1432656"/>
    <lineage>
        <taxon>Archaea</taxon>
        <taxon>Methanobacteriati</taxon>
        <taxon>Methanobacteriota</taxon>
        <taxon>Thermococci</taxon>
        <taxon>Thermococcales</taxon>
        <taxon>Thermococcaceae</taxon>
        <taxon>Thermococcus</taxon>
    </lineage>
</organism>
<dbReference type="PANTHER" id="PTHR37523:SF1">
    <property type="entry name" value="CALCINEURIN-LIKE PHOSPHOESTERASE DOMAIN-CONTAINING PROTEIN"/>
    <property type="match status" value="1"/>
</dbReference>
<dbReference type="GO" id="GO:0016787">
    <property type="term" value="F:hydrolase activity"/>
    <property type="evidence" value="ECO:0007669"/>
    <property type="project" value="InterPro"/>
</dbReference>
<evidence type="ECO:0000259" key="1">
    <source>
        <dbReference type="Pfam" id="PF00149"/>
    </source>
</evidence>
<dbReference type="GeneID" id="27135808"/>
<sequence>MPMIAVTDVHGDSRASWKLAEKIKDMEKKPDVVLIAGDVTNFGTSREAERVLEPLLDLRIPVIAVHGNCDGRDVPEYLERLGVSAHNRRVEVEGVGIVGIGGSNITPFNTIWELREEEIEDILKRNYRPGDIILSHTPPYGTKVDLTRSGLHVGSKALRRFIEENRPPLVVTGHIHEARGVDMISGTLVVNPGPLFRGYYALIDIAKQKVLLMRL</sequence>
<evidence type="ECO:0000313" key="3">
    <source>
        <dbReference type="Proteomes" id="UP000062043"/>
    </source>
</evidence>
<accession>A0A0X1KLY9</accession>
<dbReference type="RefSeq" id="WP_062373092.1">
    <property type="nucleotide sequence ID" value="NZ_CP007140.1"/>
</dbReference>
<dbReference type="PANTHER" id="PTHR37523">
    <property type="entry name" value="METALLOPHOSPHOESTERASE"/>
    <property type="match status" value="1"/>
</dbReference>
<feature type="domain" description="Calcineurin-like phosphoesterase" evidence="1">
    <location>
        <begin position="1"/>
        <end position="177"/>
    </location>
</feature>
<dbReference type="InterPro" id="IPR004843">
    <property type="entry name" value="Calcineurin-like_PHP"/>
</dbReference>
<dbReference type="Proteomes" id="UP000062043">
    <property type="component" value="Chromosome"/>
</dbReference>